<name>A0A5B0VQT5_RHITR</name>
<evidence type="ECO:0000256" key="1">
    <source>
        <dbReference type="ARBA" id="ARBA00022714"/>
    </source>
</evidence>
<evidence type="ECO:0000313" key="7">
    <source>
        <dbReference type="Proteomes" id="UP000323608"/>
    </source>
</evidence>
<dbReference type="AlphaFoldDB" id="A0A5B0VQT5"/>
<dbReference type="OrthoDB" id="9794175at2"/>
<dbReference type="RefSeq" id="WP_149637431.1">
    <property type="nucleotide sequence ID" value="NZ_VNIP01000014.1"/>
</dbReference>
<evidence type="ECO:0000256" key="3">
    <source>
        <dbReference type="ARBA" id="ARBA00023004"/>
    </source>
</evidence>
<dbReference type="Pfam" id="PF00355">
    <property type="entry name" value="Rieske"/>
    <property type="match status" value="1"/>
</dbReference>
<organism evidence="6 7">
    <name type="scientific">Rhizobium tropici</name>
    <dbReference type="NCBI Taxonomy" id="398"/>
    <lineage>
        <taxon>Bacteria</taxon>
        <taxon>Pseudomonadati</taxon>
        <taxon>Pseudomonadota</taxon>
        <taxon>Alphaproteobacteria</taxon>
        <taxon>Hyphomicrobiales</taxon>
        <taxon>Rhizobiaceae</taxon>
        <taxon>Rhizobium/Agrobacterium group</taxon>
        <taxon>Rhizobium</taxon>
    </lineage>
</organism>
<dbReference type="PANTHER" id="PTHR21496">
    <property type="entry name" value="FERREDOXIN-RELATED"/>
    <property type="match status" value="1"/>
</dbReference>
<dbReference type="InterPro" id="IPR017941">
    <property type="entry name" value="Rieske_2Fe-2S"/>
</dbReference>
<dbReference type="GO" id="GO:0046872">
    <property type="term" value="F:metal ion binding"/>
    <property type="evidence" value="ECO:0007669"/>
    <property type="project" value="UniProtKB-KW"/>
</dbReference>
<keyword evidence="1" id="KW-0001">2Fe-2S</keyword>
<evidence type="ECO:0000256" key="2">
    <source>
        <dbReference type="ARBA" id="ARBA00022723"/>
    </source>
</evidence>
<dbReference type="EMBL" id="VNIP01000014">
    <property type="protein sequence ID" value="KAA1176976.1"/>
    <property type="molecule type" value="Genomic_DNA"/>
</dbReference>
<feature type="domain" description="Rieske" evidence="5">
    <location>
        <begin position="4"/>
        <end position="114"/>
    </location>
</feature>
<keyword evidence="3" id="KW-0408">Iron</keyword>
<dbReference type="GO" id="GO:0051537">
    <property type="term" value="F:2 iron, 2 sulfur cluster binding"/>
    <property type="evidence" value="ECO:0007669"/>
    <property type="project" value="UniProtKB-KW"/>
</dbReference>
<evidence type="ECO:0000256" key="4">
    <source>
        <dbReference type="ARBA" id="ARBA00023014"/>
    </source>
</evidence>
<dbReference type="PANTHER" id="PTHR21496:SF23">
    <property type="entry name" value="3-PHENYLPROPIONATE_CINNAMIC ACID DIOXYGENASE FERREDOXIN SUBUNIT"/>
    <property type="match status" value="1"/>
</dbReference>
<dbReference type="CDD" id="cd03467">
    <property type="entry name" value="Rieske"/>
    <property type="match status" value="1"/>
</dbReference>
<protein>
    <submittedName>
        <fullName evidence="6">Rieske (2Fe-2S) protein</fullName>
    </submittedName>
</protein>
<keyword evidence="2" id="KW-0479">Metal-binding</keyword>
<dbReference type="SUPFAM" id="SSF50022">
    <property type="entry name" value="ISP domain"/>
    <property type="match status" value="1"/>
</dbReference>
<comment type="caution">
    <text evidence="6">The sequence shown here is derived from an EMBL/GenBank/DDBJ whole genome shotgun (WGS) entry which is preliminary data.</text>
</comment>
<dbReference type="InterPro" id="IPR036922">
    <property type="entry name" value="Rieske_2Fe-2S_sf"/>
</dbReference>
<evidence type="ECO:0000313" key="6">
    <source>
        <dbReference type="EMBL" id="KAA1176976.1"/>
    </source>
</evidence>
<evidence type="ECO:0000259" key="5">
    <source>
        <dbReference type="PROSITE" id="PS51296"/>
    </source>
</evidence>
<dbReference type="Gene3D" id="2.102.10.10">
    <property type="entry name" value="Rieske [2Fe-2S] iron-sulphur domain"/>
    <property type="match status" value="1"/>
</dbReference>
<sequence length="117" mass="13057">MTSGYVVARVDEIPPGTHKFVSVGKFGIAVYNVNGEFRAVTNYCPHRGGPLCVGKRYPIVESSEPYDIKVSGTDEILRCPWHGLEFDLRDGQAEVGKLRVRMHQVRVENDQIVLQGV</sequence>
<reference evidence="6 7" key="1">
    <citation type="submission" date="2019-07" db="EMBL/GenBank/DDBJ databases">
        <title>The Draft Genome Sequence of Rhizobium tropici SARCC-755 Associated with Superior Nodulation on Pigeonpea (Cajanus cajan (L.) Millsp.).</title>
        <authorList>
            <person name="Bopape F.L."/>
            <person name="Hassen A.I."/>
            <person name="Swanevelder Z.H."/>
            <person name="Gwata E.T."/>
        </authorList>
    </citation>
    <scope>NUCLEOTIDE SEQUENCE [LARGE SCALE GENOMIC DNA]</scope>
    <source>
        <strain evidence="6 7">SARCC-755</strain>
    </source>
</reference>
<gene>
    <name evidence="6" type="ORF">FP026_25780</name>
</gene>
<keyword evidence="4" id="KW-0411">Iron-sulfur</keyword>
<accession>A0A5B0VQT5</accession>
<proteinExistence type="predicted"/>
<dbReference type="PROSITE" id="PS51296">
    <property type="entry name" value="RIESKE"/>
    <property type="match status" value="1"/>
</dbReference>
<dbReference type="Proteomes" id="UP000323608">
    <property type="component" value="Unassembled WGS sequence"/>
</dbReference>